<comment type="caution">
    <text evidence="2">The sequence shown here is derived from an EMBL/GenBank/DDBJ whole genome shotgun (WGS) entry which is preliminary data.</text>
</comment>
<dbReference type="RefSeq" id="WP_345933098.1">
    <property type="nucleotide sequence ID" value="NZ_JBBKTV010000004.1"/>
</dbReference>
<dbReference type="Pfam" id="PF10134">
    <property type="entry name" value="RPA"/>
    <property type="match status" value="1"/>
</dbReference>
<evidence type="ECO:0000313" key="2">
    <source>
        <dbReference type="EMBL" id="MEN2989536.1"/>
    </source>
</evidence>
<feature type="region of interest" description="Disordered" evidence="1">
    <location>
        <begin position="286"/>
        <end position="499"/>
    </location>
</feature>
<dbReference type="EMBL" id="JBBKTW010000005">
    <property type="protein sequence ID" value="MEN2989536.1"/>
    <property type="molecule type" value="Genomic_DNA"/>
</dbReference>
<feature type="compositionally biased region" description="Basic residues" evidence="1">
    <location>
        <begin position="427"/>
        <end position="438"/>
    </location>
</feature>
<feature type="compositionally biased region" description="Low complexity" evidence="1">
    <location>
        <begin position="365"/>
        <end position="375"/>
    </location>
</feature>
<accession>A0ABU9YL60</accession>
<gene>
    <name evidence="2" type="ORF">WG926_14565</name>
</gene>
<sequence>MKRPTKRTDTQIDLFVALPGTIPTYDQQDTMELPFFSLAKPTPTSRRAAIDYRATDGNTEIHINVTAPESIGIATIWDADILIWAASQLRAALDRGEATSPTIRVSLYELLRGIGRPTGGDEYRRILKALERLNATFIRTNVRSGRRRDPKGFHWLESYSAPLDENGRSLGIEFTIADWLYKGIVTDRLVLTIDRSYFQLSGGIERWLYRLIRRYSASNTQGYALPLRFLHETSGSTQRYADFAKELRRSIARQRLPGYWLDLRSQNGVGEVLYFIAREHLDVTALPAPDSDTKPTGRRRKAAAASQPALIADPQPGAERAGVDRTEAETGTGGFSEAADAGPAPRSDTGTDDGAAAETPPAQGSAGPASRTTRTSARRRKAGSGSSAPAPRTSGRAGPAEDGAPHVAGTAGPASDADTATTASPSRPRKPRAPRRKAGTTADAPIAQPLTADLAEQSAAPKADTSGARRGATGAKTPTPRAKPQPASHRVATKGAKPR</sequence>
<reference evidence="2 3" key="1">
    <citation type="submission" date="2024-03" db="EMBL/GenBank/DDBJ databases">
        <title>High-quality draft genome sequencing of Tistrella sp. BH-R2-4.</title>
        <authorList>
            <person name="Dong C."/>
        </authorList>
    </citation>
    <scope>NUCLEOTIDE SEQUENCE [LARGE SCALE GENOMIC DNA]</scope>
    <source>
        <strain evidence="2 3">BH-R2-4</strain>
    </source>
</reference>
<feature type="compositionally biased region" description="Low complexity" evidence="1">
    <location>
        <begin position="408"/>
        <end position="426"/>
    </location>
</feature>
<proteinExistence type="predicted"/>
<dbReference type="Proteomes" id="UP001413721">
    <property type="component" value="Unassembled WGS sequence"/>
</dbReference>
<keyword evidence="3" id="KW-1185">Reference proteome</keyword>
<evidence type="ECO:0000313" key="3">
    <source>
        <dbReference type="Proteomes" id="UP001413721"/>
    </source>
</evidence>
<dbReference type="InterPro" id="IPR018777">
    <property type="entry name" value="Replication_initiator_prot_A"/>
</dbReference>
<name>A0ABU9YL60_9PROT</name>
<evidence type="ECO:0000256" key="1">
    <source>
        <dbReference type="SAM" id="MobiDB-lite"/>
    </source>
</evidence>
<feature type="compositionally biased region" description="Low complexity" evidence="1">
    <location>
        <begin position="383"/>
        <end position="395"/>
    </location>
</feature>
<protein>
    <submittedName>
        <fullName evidence="2">Replication initiator protein A</fullName>
    </submittedName>
</protein>
<organism evidence="2 3">
    <name type="scientific">Tistrella arctica</name>
    <dbReference type="NCBI Taxonomy" id="3133430"/>
    <lineage>
        <taxon>Bacteria</taxon>
        <taxon>Pseudomonadati</taxon>
        <taxon>Pseudomonadota</taxon>
        <taxon>Alphaproteobacteria</taxon>
        <taxon>Geminicoccales</taxon>
        <taxon>Geminicoccaceae</taxon>
        <taxon>Tistrella</taxon>
    </lineage>
</organism>